<keyword evidence="4" id="KW-0238">DNA-binding</keyword>
<evidence type="ECO:0000313" key="9">
    <source>
        <dbReference type="Proteomes" id="UP001596492"/>
    </source>
</evidence>
<accession>A0ABW2IKB9</accession>
<dbReference type="Proteomes" id="UP001596492">
    <property type="component" value="Unassembled WGS sequence"/>
</dbReference>
<keyword evidence="3" id="KW-0731">Sigma factor</keyword>
<dbReference type="InterPro" id="IPR013249">
    <property type="entry name" value="RNA_pol_sigma70_r4_t2"/>
</dbReference>
<dbReference type="InterPro" id="IPR007627">
    <property type="entry name" value="RNA_pol_sigma70_r2"/>
</dbReference>
<proteinExistence type="inferred from homology"/>
<dbReference type="EMBL" id="JBHTBR010000004">
    <property type="protein sequence ID" value="MFC7291483.1"/>
    <property type="molecule type" value="Genomic_DNA"/>
</dbReference>
<dbReference type="CDD" id="cd06171">
    <property type="entry name" value="Sigma70_r4"/>
    <property type="match status" value="1"/>
</dbReference>
<feature type="domain" description="RNA polymerase sigma-70 region 2" evidence="6">
    <location>
        <begin position="33"/>
        <end position="98"/>
    </location>
</feature>
<evidence type="ECO:0000256" key="5">
    <source>
        <dbReference type="ARBA" id="ARBA00023163"/>
    </source>
</evidence>
<organism evidence="8 9">
    <name type="scientific">Hirschia litorea</name>
    <dbReference type="NCBI Taxonomy" id="1199156"/>
    <lineage>
        <taxon>Bacteria</taxon>
        <taxon>Pseudomonadati</taxon>
        <taxon>Pseudomonadota</taxon>
        <taxon>Alphaproteobacteria</taxon>
        <taxon>Hyphomonadales</taxon>
        <taxon>Hyphomonadaceae</taxon>
        <taxon>Hirschia</taxon>
    </lineage>
</organism>
<evidence type="ECO:0000259" key="7">
    <source>
        <dbReference type="Pfam" id="PF08281"/>
    </source>
</evidence>
<comment type="similarity">
    <text evidence="1">Belongs to the sigma-70 factor family. ECF subfamily.</text>
</comment>
<keyword evidence="5" id="KW-0804">Transcription</keyword>
<sequence>MSRNLTDIRTLEALDEYQAILAIGGDRRAFELLYKRWYPKLLRFAFRRTGEREAALDVVQNAALTIAKDIHRLSDPAAFGPWAYTIVRRRAADYVQSKIRARDVQAELERQPTPAAPDQDHESFALKQTLGALPEADRKLLLLFYVDGMRLREIAAGMSIPIGTVKSRLYAAREKLKAVYELTEEGTL</sequence>
<name>A0ABW2IKB9_9PROT</name>
<dbReference type="RefSeq" id="WP_382166713.1">
    <property type="nucleotide sequence ID" value="NZ_JBHTBR010000004.1"/>
</dbReference>
<feature type="domain" description="RNA polymerase sigma factor 70 region 4 type 2" evidence="7">
    <location>
        <begin position="125"/>
        <end position="176"/>
    </location>
</feature>
<dbReference type="InterPro" id="IPR013325">
    <property type="entry name" value="RNA_pol_sigma_r2"/>
</dbReference>
<dbReference type="InterPro" id="IPR014284">
    <property type="entry name" value="RNA_pol_sigma-70_dom"/>
</dbReference>
<comment type="caution">
    <text evidence="8">The sequence shown here is derived from an EMBL/GenBank/DDBJ whole genome shotgun (WGS) entry which is preliminary data.</text>
</comment>
<dbReference type="Gene3D" id="1.10.10.10">
    <property type="entry name" value="Winged helix-like DNA-binding domain superfamily/Winged helix DNA-binding domain"/>
    <property type="match status" value="1"/>
</dbReference>
<dbReference type="PANTHER" id="PTHR43133">
    <property type="entry name" value="RNA POLYMERASE ECF-TYPE SIGMA FACTO"/>
    <property type="match status" value="1"/>
</dbReference>
<gene>
    <name evidence="8" type="ORF">ACFQS8_07645</name>
</gene>
<dbReference type="InterPro" id="IPR013324">
    <property type="entry name" value="RNA_pol_sigma_r3/r4-like"/>
</dbReference>
<dbReference type="SUPFAM" id="SSF88659">
    <property type="entry name" value="Sigma3 and sigma4 domains of RNA polymerase sigma factors"/>
    <property type="match status" value="1"/>
</dbReference>
<dbReference type="InterPro" id="IPR039425">
    <property type="entry name" value="RNA_pol_sigma-70-like"/>
</dbReference>
<reference evidence="9" key="1">
    <citation type="journal article" date="2019" name="Int. J. Syst. Evol. Microbiol.">
        <title>The Global Catalogue of Microorganisms (GCM) 10K type strain sequencing project: providing services to taxonomists for standard genome sequencing and annotation.</title>
        <authorList>
            <consortium name="The Broad Institute Genomics Platform"/>
            <consortium name="The Broad Institute Genome Sequencing Center for Infectious Disease"/>
            <person name="Wu L."/>
            <person name="Ma J."/>
        </authorList>
    </citation>
    <scope>NUCLEOTIDE SEQUENCE [LARGE SCALE GENOMIC DNA]</scope>
    <source>
        <strain evidence="9">CCUG 51308</strain>
    </source>
</reference>
<protein>
    <submittedName>
        <fullName evidence="8">RNA polymerase sigma factor</fullName>
    </submittedName>
</protein>
<keyword evidence="2" id="KW-0805">Transcription regulation</keyword>
<evidence type="ECO:0000259" key="6">
    <source>
        <dbReference type="Pfam" id="PF04542"/>
    </source>
</evidence>
<dbReference type="Pfam" id="PF08281">
    <property type="entry name" value="Sigma70_r4_2"/>
    <property type="match status" value="1"/>
</dbReference>
<evidence type="ECO:0000256" key="4">
    <source>
        <dbReference type="ARBA" id="ARBA00023125"/>
    </source>
</evidence>
<dbReference type="NCBIfam" id="TIGR02937">
    <property type="entry name" value="sigma70-ECF"/>
    <property type="match status" value="1"/>
</dbReference>
<dbReference type="InterPro" id="IPR036388">
    <property type="entry name" value="WH-like_DNA-bd_sf"/>
</dbReference>
<dbReference type="Gene3D" id="1.10.1740.10">
    <property type="match status" value="1"/>
</dbReference>
<dbReference type="Pfam" id="PF04542">
    <property type="entry name" value="Sigma70_r2"/>
    <property type="match status" value="1"/>
</dbReference>
<evidence type="ECO:0000256" key="2">
    <source>
        <dbReference type="ARBA" id="ARBA00023015"/>
    </source>
</evidence>
<dbReference type="SUPFAM" id="SSF88946">
    <property type="entry name" value="Sigma2 domain of RNA polymerase sigma factors"/>
    <property type="match status" value="1"/>
</dbReference>
<evidence type="ECO:0000256" key="3">
    <source>
        <dbReference type="ARBA" id="ARBA00023082"/>
    </source>
</evidence>
<dbReference type="PANTHER" id="PTHR43133:SF8">
    <property type="entry name" value="RNA POLYMERASE SIGMA FACTOR HI_1459-RELATED"/>
    <property type="match status" value="1"/>
</dbReference>
<evidence type="ECO:0000313" key="8">
    <source>
        <dbReference type="EMBL" id="MFC7291483.1"/>
    </source>
</evidence>
<evidence type="ECO:0000256" key="1">
    <source>
        <dbReference type="ARBA" id="ARBA00010641"/>
    </source>
</evidence>
<keyword evidence="9" id="KW-1185">Reference proteome</keyword>